<dbReference type="AlphaFoldDB" id="A0A915L961"/>
<accession>A0A915L961</accession>
<keyword evidence="2" id="KW-1185">Reference proteome</keyword>
<organism evidence="2 3">
    <name type="scientific">Romanomermis culicivorax</name>
    <name type="common">Nematode worm</name>
    <dbReference type="NCBI Taxonomy" id="13658"/>
    <lineage>
        <taxon>Eukaryota</taxon>
        <taxon>Metazoa</taxon>
        <taxon>Ecdysozoa</taxon>
        <taxon>Nematoda</taxon>
        <taxon>Enoplea</taxon>
        <taxon>Dorylaimia</taxon>
        <taxon>Mermithida</taxon>
        <taxon>Mermithoidea</taxon>
        <taxon>Mermithidae</taxon>
        <taxon>Romanomermis</taxon>
    </lineage>
</organism>
<reference evidence="3" key="1">
    <citation type="submission" date="2022-11" db="UniProtKB">
        <authorList>
            <consortium name="WormBaseParasite"/>
        </authorList>
    </citation>
    <scope>IDENTIFICATION</scope>
</reference>
<evidence type="ECO:0000313" key="3">
    <source>
        <dbReference type="WBParaSite" id="nRc.2.0.1.t46963-RA"/>
    </source>
</evidence>
<dbReference type="WBParaSite" id="nRc.2.0.1.t46963-RA">
    <property type="protein sequence ID" value="nRc.2.0.1.t46963-RA"/>
    <property type="gene ID" value="nRc.2.0.1.g46963"/>
</dbReference>
<evidence type="ECO:0000259" key="1">
    <source>
        <dbReference type="Pfam" id="PF01683"/>
    </source>
</evidence>
<dbReference type="Pfam" id="PF01683">
    <property type="entry name" value="EB"/>
    <property type="match status" value="2"/>
</dbReference>
<name>A0A915L961_ROMCU</name>
<protein>
    <submittedName>
        <fullName evidence="3">EB domain-containing protein</fullName>
    </submittedName>
</protein>
<sequence length="268" mass="29029">MIKSKRVGEKCLADEDCEGPYYQCLQGKCTCPSDFEEYSLDEKLKVCRPARDEVDAKCQTKCKDPLLCQNGKCICFKGVVSGKKCSIQCPSGQVAVGQECRTLSTSLGGKCSSDTDCTIAASYCNGGHCDCVGGAQRTCPDGTAPSQVCRKIMVNDANALANLDKQDTCPRGYGCFTYGKPDIGHCCPLYCPYGKPDLTKSCSASAASASRCPEQSTHFCQLFEDRGTKNAICCPRPCREPTPLFINGACYPAFYKMTDDRTKISLKI</sequence>
<evidence type="ECO:0000313" key="2">
    <source>
        <dbReference type="Proteomes" id="UP000887565"/>
    </source>
</evidence>
<dbReference type="InterPro" id="IPR006149">
    <property type="entry name" value="EB_dom"/>
</dbReference>
<dbReference type="Proteomes" id="UP000887565">
    <property type="component" value="Unplaced"/>
</dbReference>
<feature type="domain" description="EB" evidence="1">
    <location>
        <begin position="4"/>
        <end position="38"/>
    </location>
</feature>
<feature type="domain" description="EB" evidence="1">
    <location>
        <begin position="89"/>
        <end position="136"/>
    </location>
</feature>
<proteinExistence type="predicted"/>